<gene>
    <name evidence="1" type="ORF">RPERSI_LOCUS25698</name>
</gene>
<comment type="caution">
    <text evidence="1">The sequence shown here is derived from an EMBL/GenBank/DDBJ whole genome shotgun (WGS) entry which is preliminary data.</text>
</comment>
<dbReference type="Proteomes" id="UP000789920">
    <property type="component" value="Unassembled WGS sequence"/>
</dbReference>
<reference evidence="1" key="1">
    <citation type="submission" date="2021-06" db="EMBL/GenBank/DDBJ databases">
        <authorList>
            <person name="Kallberg Y."/>
            <person name="Tangrot J."/>
            <person name="Rosling A."/>
        </authorList>
    </citation>
    <scope>NUCLEOTIDE SEQUENCE</scope>
    <source>
        <strain evidence="1">MA461A</strain>
    </source>
</reference>
<dbReference type="EMBL" id="CAJVQC010085606">
    <property type="protein sequence ID" value="CAG8821970.1"/>
    <property type="molecule type" value="Genomic_DNA"/>
</dbReference>
<organism evidence="1 2">
    <name type="scientific">Racocetra persica</name>
    <dbReference type="NCBI Taxonomy" id="160502"/>
    <lineage>
        <taxon>Eukaryota</taxon>
        <taxon>Fungi</taxon>
        <taxon>Fungi incertae sedis</taxon>
        <taxon>Mucoromycota</taxon>
        <taxon>Glomeromycotina</taxon>
        <taxon>Glomeromycetes</taxon>
        <taxon>Diversisporales</taxon>
        <taxon>Gigasporaceae</taxon>
        <taxon>Racocetra</taxon>
    </lineage>
</organism>
<protein>
    <submittedName>
        <fullName evidence="1">20607_t:CDS:1</fullName>
    </submittedName>
</protein>
<evidence type="ECO:0000313" key="2">
    <source>
        <dbReference type="Proteomes" id="UP000789920"/>
    </source>
</evidence>
<evidence type="ECO:0000313" key="1">
    <source>
        <dbReference type="EMBL" id="CAG8821970.1"/>
    </source>
</evidence>
<name>A0ACA9S169_9GLOM</name>
<accession>A0ACA9S169</accession>
<sequence length="75" mass="8759">HDFNPNYKIIFDVNSKDSSEEENMFMDPIKKIKLPLRGCIGVVVWWQNSGPLQRSEPTEHTIFSTNSLRRHTTVQ</sequence>
<keyword evidence="2" id="KW-1185">Reference proteome</keyword>
<proteinExistence type="predicted"/>
<feature type="non-terminal residue" evidence="1">
    <location>
        <position position="1"/>
    </location>
</feature>